<dbReference type="EMBL" id="JASPKY010000247">
    <property type="protein sequence ID" value="KAK9717094.1"/>
    <property type="molecule type" value="Genomic_DNA"/>
</dbReference>
<accession>A0AAW1KFL9</accession>
<evidence type="ECO:0000313" key="1">
    <source>
        <dbReference type="EMBL" id="KAK9717094.1"/>
    </source>
</evidence>
<reference evidence="1 2" key="1">
    <citation type="journal article" date="2024" name="BMC Genomics">
        <title>De novo assembly and annotation of Popillia japonica's genome with initial clues to its potential as an invasive pest.</title>
        <authorList>
            <person name="Cucini C."/>
            <person name="Boschi S."/>
            <person name="Funari R."/>
            <person name="Cardaioli E."/>
            <person name="Iannotti N."/>
            <person name="Marturano G."/>
            <person name="Paoli F."/>
            <person name="Bruttini M."/>
            <person name="Carapelli A."/>
            <person name="Frati F."/>
            <person name="Nardi F."/>
        </authorList>
    </citation>
    <scope>NUCLEOTIDE SEQUENCE [LARGE SCALE GENOMIC DNA]</scope>
    <source>
        <strain evidence="1">DMR45628</strain>
    </source>
</reference>
<evidence type="ECO:0000313" key="2">
    <source>
        <dbReference type="Proteomes" id="UP001458880"/>
    </source>
</evidence>
<gene>
    <name evidence="1" type="ORF">QE152_g24353</name>
</gene>
<proteinExistence type="predicted"/>
<sequence length="182" mass="20994">MKTKRGFTWTCDGCAVIGNDISELKAVILQLKSEVADLKARSDKTKTPIVDEMLHRDETIIEEFQKRQNRQTNFILYGVKEERGIAINDRKREDSNIVTSVLSHLSIKSNFSVSRLEKLNAESLRPRPVRVSLENQQLVRNVVFSSKKLLSNPSLKDCKISFDRTPRQQQYFNNLKVFKRGP</sequence>
<organism evidence="1 2">
    <name type="scientific">Popillia japonica</name>
    <name type="common">Japanese beetle</name>
    <dbReference type="NCBI Taxonomy" id="7064"/>
    <lineage>
        <taxon>Eukaryota</taxon>
        <taxon>Metazoa</taxon>
        <taxon>Ecdysozoa</taxon>
        <taxon>Arthropoda</taxon>
        <taxon>Hexapoda</taxon>
        <taxon>Insecta</taxon>
        <taxon>Pterygota</taxon>
        <taxon>Neoptera</taxon>
        <taxon>Endopterygota</taxon>
        <taxon>Coleoptera</taxon>
        <taxon>Polyphaga</taxon>
        <taxon>Scarabaeiformia</taxon>
        <taxon>Scarabaeidae</taxon>
        <taxon>Rutelinae</taxon>
        <taxon>Popillia</taxon>
    </lineage>
</organism>
<dbReference type="Proteomes" id="UP001458880">
    <property type="component" value="Unassembled WGS sequence"/>
</dbReference>
<keyword evidence="2" id="KW-1185">Reference proteome</keyword>
<name>A0AAW1KFL9_POPJA</name>
<comment type="caution">
    <text evidence="1">The sequence shown here is derived from an EMBL/GenBank/DDBJ whole genome shotgun (WGS) entry which is preliminary data.</text>
</comment>
<dbReference type="AlphaFoldDB" id="A0AAW1KFL9"/>
<protein>
    <submittedName>
        <fullName evidence="1">Uncharacterized protein</fullName>
    </submittedName>
</protein>